<protein>
    <submittedName>
        <fullName evidence="2">Uncharacterized protein</fullName>
    </submittedName>
</protein>
<keyword evidence="3" id="KW-1185">Reference proteome</keyword>
<comment type="caution">
    <text evidence="2">The sequence shown here is derived from an EMBL/GenBank/DDBJ whole genome shotgun (WGS) entry which is preliminary data.</text>
</comment>
<name>A0ABU8SM13_9LACO</name>
<proteinExistence type="predicted"/>
<reference evidence="2 3" key="1">
    <citation type="submission" date="2023-10" db="EMBL/GenBank/DDBJ databases">
        <title>Nicoliella lavandulae sp. nov. isolated from Lavandula angustifolia flowers.</title>
        <authorList>
            <person name="Alcantara C."/>
            <person name="Zuniga M."/>
            <person name="Landete J.M."/>
            <person name="Monedero V."/>
        </authorList>
    </citation>
    <scope>NUCLEOTIDE SEQUENCE [LARGE SCALE GENOMIC DNA]</scope>
    <source>
        <strain evidence="2 3">Es01</strain>
    </source>
</reference>
<dbReference type="EMBL" id="JAWMWH010000003">
    <property type="protein sequence ID" value="MEJ6400916.1"/>
    <property type="molecule type" value="Genomic_DNA"/>
</dbReference>
<evidence type="ECO:0000313" key="2">
    <source>
        <dbReference type="EMBL" id="MEJ6400916.1"/>
    </source>
</evidence>
<organism evidence="2 3">
    <name type="scientific">Nicoliella lavandulae</name>
    <dbReference type="NCBI Taxonomy" id="3082954"/>
    <lineage>
        <taxon>Bacteria</taxon>
        <taxon>Bacillati</taxon>
        <taxon>Bacillota</taxon>
        <taxon>Bacilli</taxon>
        <taxon>Lactobacillales</taxon>
        <taxon>Lactobacillaceae</taxon>
        <taxon>Nicoliella</taxon>
    </lineage>
</organism>
<feature type="signal peptide" evidence="1">
    <location>
        <begin position="1"/>
        <end position="27"/>
    </location>
</feature>
<feature type="chain" id="PRO_5045413073" evidence="1">
    <location>
        <begin position="28"/>
        <end position="210"/>
    </location>
</feature>
<evidence type="ECO:0000313" key="3">
    <source>
        <dbReference type="Proteomes" id="UP001370590"/>
    </source>
</evidence>
<gene>
    <name evidence="2" type="ORF">R4146_07135</name>
</gene>
<evidence type="ECO:0000256" key="1">
    <source>
        <dbReference type="SAM" id="SignalP"/>
    </source>
</evidence>
<dbReference type="Proteomes" id="UP001370590">
    <property type="component" value="Unassembled WGS sequence"/>
</dbReference>
<sequence length="210" mass="23016">MKKQIIATALVAGVLSPLFAVNHVANASTTATLKTSVTYNDGKINFKGSASNKDVKKVVIKYGSKSFSTASLKSKKFSIAKEFTGKGTFHVYGTTKAGKKITKSYSVTKSQYVTKTPSYYTIDRTKSDGAVFRILTNGEKNYNYRVFFNGTKIIDSNGNKENFEFTLKSLPDTYNLTVQVTAKNKEIAPTLTLPQVANGKGLTNPELFPY</sequence>
<accession>A0ABU8SM13</accession>
<keyword evidence="1" id="KW-0732">Signal</keyword>
<dbReference type="RefSeq" id="WP_339960768.1">
    <property type="nucleotide sequence ID" value="NZ_JAWMWH010000003.1"/>
</dbReference>